<evidence type="ECO:0000256" key="1">
    <source>
        <dbReference type="ARBA" id="ARBA00023015"/>
    </source>
</evidence>
<keyword evidence="3" id="KW-0804">Transcription</keyword>
<accession>A0ABW4P067</accession>
<evidence type="ECO:0000313" key="7">
    <source>
        <dbReference type="Proteomes" id="UP001597286"/>
    </source>
</evidence>
<dbReference type="Gene3D" id="1.10.357.10">
    <property type="entry name" value="Tetracycline Repressor, domain 2"/>
    <property type="match status" value="1"/>
</dbReference>
<dbReference type="SUPFAM" id="SSF48498">
    <property type="entry name" value="Tetracyclin repressor-like, C-terminal domain"/>
    <property type="match status" value="1"/>
</dbReference>
<sequence length="215" mass="23386">MTDQLPHMLRADAQDNRDRVMDAAKALFSEHGLAVTMREIARRAGVGPATLYRRFPTKQALVEEAFAQELRSCRDIVDDGAADPDPWLGFCSVIERTVVLNVRNHGFVEAFMSEDREAGGFAVHRATLFRKVAALARRAQAAGGLRRDFVIDDVVLVLVAARGLASLPLDTRPTAARRYAALAIDGFRASTAHGRLPRAPKLGAAVTTGRAKKPS</sequence>
<gene>
    <name evidence="6" type="ORF">ACFSJG_06230</name>
</gene>
<dbReference type="SUPFAM" id="SSF46689">
    <property type="entry name" value="Homeodomain-like"/>
    <property type="match status" value="1"/>
</dbReference>
<dbReference type="PANTHER" id="PTHR30055:SF234">
    <property type="entry name" value="HTH-TYPE TRANSCRIPTIONAL REGULATOR BETI"/>
    <property type="match status" value="1"/>
</dbReference>
<dbReference type="EMBL" id="JBHUFB010000008">
    <property type="protein sequence ID" value="MFD1811806.1"/>
    <property type="molecule type" value="Genomic_DNA"/>
</dbReference>
<dbReference type="InterPro" id="IPR050109">
    <property type="entry name" value="HTH-type_TetR-like_transc_reg"/>
</dbReference>
<organism evidence="6 7">
    <name type="scientific">Rhodococcus gannanensis</name>
    <dbReference type="NCBI Taxonomy" id="1960308"/>
    <lineage>
        <taxon>Bacteria</taxon>
        <taxon>Bacillati</taxon>
        <taxon>Actinomycetota</taxon>
        <taxon>Actinomycetes</taxon>
        <taxon>Mycobacteriales</taxon>
        <taxon>Nocardiaceae</taxon>
        <taxon>Rhodococcus</taxon>
    </lineage>
</organism>
<dbReference type="Pfam" id="PF00440">
    <property type="entry name" value="TetR_N"/>
    <property type="match status" value="1"/>
</dbReference>
<feature type="domain" description="HTH tetR-type" evidence="5">
    <location>
        <begin position="14"/>
        <end position="73"/>
    </location>
</feature>
<comment type="caution">
    <text evidence="6">The sequence shown here is derived from an EMBL/GenBank/DDBJ whole genome shotgun (WGS) entry which is preliminary data.</text>
</comment>
<proteinExistence type="predicted"/>
<dbReference type="InterPro" id="IPR009057">
    <property type="entry name" value="Homeodomain-like_sf"/>
</dbReference>
<dbReference type="PANTHER" id="PTHR30055">
    <property type="entry name" value="HTH-TYPE TRANSCRIPTIONAL REGULATOR RUTR"/>
    <property type="match status" value="1"/>
</dbReference>
<dbReference type="Pfam" id="PF21597">
    <property type="entry name" value="TetR_C_43"/>
    <property type="match status" value="1"/>
</dbReference>
<dbReference type="RefSeq" id="WP_378484347.1">
    <property type="nucleotide sequence ID" value="NZ_JBHUFB010000008.1"/>
</dbReference>
<evidence type="ECO:0000259" key="5">
    <source>
        <dbReference type="PROSITE" id="PS50977"/>
    </source>
</evidence>
<dbReference type="PROSITE" id="PS50977">
    <property type="entry name" value="HTH_TETR_2"/>
    <property type="match status" value="1"/>
</dbReference>
<dbReference type="Proteomes" id="UP001597286">
    <property type="component" value="Unassembled WGS sequence"/>
</dbReference>
<dbReference type="PROSITE" id="PS01081">
    <property type="entry name" value="HTH_TETR_1"/>
    <property type="match status" value="1"/>
</dbReference>
<dbReference type="InterPro" id="IPR036271">
    <property type="entry name" value="Tet_transcr_reg_TetR-rel_C_sf"/>
</dbReference>
<evidence type="ECO:0000313" key="6">
    <source>
        <dbReference type="EMBL" id="MFD1811806.1"/>
    </source>
</evidence>
<dbReference type="InterPro" id="IPR049445">
    <property type="entry name" value="TetR_SbtR-like_C"/>
</dbReference>
<keyword evidence="2 4" id="KW-0238">DNA-binding</keyword>
<feature type="DNA-binding region" description="H-T-H motif" evidence="4">
    <location>
        <begin position="36"/>
        <end position="55"/>
    </location>
</feature>
<keyword evidence="1" id="KW-0805">Transcription regulation</keyword>
<keyword evidence="7" id="KW-1185">Reference proteome</keyword>
<dbReference type="InterPro" id="IPR001647">
    <property type="entry name" value="HTH_TetR"/>
</dbReference>
<evidence type="ECO:0000256" key="2">
    <source>
        <dbReference type="ARBA" id="ARBA00023125"/>
    </source>
</evidence>
<evidence type="ECO:0000256" key="4">
    <source>
        <dbReference type="PROSITE-ProRule" id="PRU00335"/>
    </source>
</evidence>
<reference evidence="7" key="1">
    <citation type="journal article" date="2019" name="Int. J. Syst. Evol. Microbiol.">
        <title>The Global Catalogue of Microorganisms (GCM) 10K type strain sequencing project: providing services to taxonomists for standard genome sequencing and annotation.</title>
        <authorList>
            <consortium name="The Broad Institute Genomics Platform"/>
            <consortium name="The Broad Institute Genome Sequencing Center for Infectious Disease"/>
            <person name="Wu L."/>
            <person name="Ma J."/>
        </authorList>
    </citation>
    <scope>NUCLEOTIDE SEQUENCE [LARGE SCALE GENOMIC DNA]</scope>
    <source>
        <strain evidence="7">DT72</strain>
    </source>
</reference>
<evidence type="ECO:0000256" key="3">
    <source>
        <dbReference type="ARBA" id="ARBA00023163"/>
    </source>
</evidence>
<dbReference type="InterPro" id="IPR023772">
    <property type="entry name" value="DNA-bd_HTH_TetR-type_CS"/>
</dbReference>
<protein>
    <submittedName>
        <fullName evidence="6">TetR/AcrR family transcriptional regulator</fullName>
    </submittedName>
</protein>
<dbReference type="PRINTS" id="PR00455">
    <property type="entry name" value="HTHTETR"/>
</dbReference>
<name>A0ABW4P067_9NOCA</name>